<keyword evidence="1" id="KW-0472">Membrane</keyword>
<name>A0A7T0G4G1_9BACT</name>
<feature type="transmembrane region" description="Helical" evidence="1">
    <location>
        <begin position="93"/>
        <end position="117"/>
    </location>
</feature>
<organism evidence="2 3">
    <name type="scientific">Candidatus Nitrohelix vancouverensis</name>
    <dbReference type="NCBI Taxonomy" id="2705534"/>
    <lineage>
        <taxon>Bacteria</taxon>
        <taxon>Pseudomonadati</taxon>
        <taxon>Nitrospinota/Tectimicrobiota group</taxon>
        <taxon>Nitrospinota</taxon>
        <taxon>Nitrospinia</taxon>
        <taxon>Nitrospinales</taxon>
        <taxon>Nitrospinaceae</taxon>
        <taxon>Candidatus Nitrohelix</taxon>
    </lineage>
</organism>
<keyword evidence="1" id="KW-1133">Transmembrane helix</keyword>
<feature type="transmembrane region" description="Helical" evidence="1">
    <location>
        <begin position="51"/>
        <end position="69"/>
    </location>
</feature>
<dbReference type="InterPro" id="IPR007352">
    <property type="entry name" value="DUF420"/>
</dbReference>
<feature type="transmembrane region" description="Helical" evidence="1">
    <location>
        <begin position="171"/>
        <end position="189"/>
    </location>
</feature>
<feature type="transmembrane region" description="Helical" evidence="1">
    <location>
        <begin position="20"/>
        <end position="39"/>
    </location>
</feature>
<dbReference type="Pfam" id="PF04238">
    <property type="entry name" value="DUF420"/>
    <property type="match status" value="1"/>
</dbReference>
<feature type="transmembrane region" description="Helical" evidence="1">
    <location>
        <begin position="210"/>
        <end position="233"/>
    </location>
</feature>
<reference evidence="3" key="1">
    <citation type="submission" date="2020-02" db="EMBL/GenBank/DDBJ databases">
        <title>Genomic and physiological characterization of two novel Nitrospinaceae genera.</title>
        <authorList>
            <person name="Mueller A.J."/>
            <person name="Jung M.-Y."/>
            <person name="Strachan C.R."/>
            <person name="Herbold C.W."/>
            <person name="Kirkegaard R.H."/>
            <person name="Daims H."/>
        </authorList>
    </citation>
    <scope>NUCLEOTIDE SEQUENCE [LARGE SCALE GENOMIC DNA]</scope>
</reference>
<sequence>MKELLASPGFLVSAGTMGGDVSYLLALVFTGLFLFAWRYAKKSEGTKHHNLVMISMVSMIVYFCAYYYARQLGVLSLEGKEGFGGPQEIYDNVFIPILTFHLILVTLGLIIAPYMIVQGTRACEKINGEFSLKSGDQKMKPETFKKVMLTILGVWLVNQVFQSAVRNISMASSIAWALIFLTIALVVSLEKFIEKMWPEGARRHRILGRAAMVIYALTLISSTMTYLMLYVIYPKV</sequence>
<evidence type="ECO:0000313" key="2">
    <source>
        <dbReference type="EMBL" id="QPJ66455.1"/>
    </source>
</evidence>
<dbReference type="KEGG" id="nva:G3M78_14035"/>
<protein>
    <submittedName>
        <fullName evidence="2">DUF420 domain-containing protein</fullName>
    </submittedName>
</protein>
<accession>A0A7T0G4G1</accession>
<dbReference type="Proteomes" id="UP000594464">
    <property type="component" value="Chromosome"/>
</dbReference>
<evidence type="ECO:0000256" key="1">
    <source>
        <dbReference type="SAM" id="Phobius"/>
    </source>
</evidence>
<feature type="transmembrane region" description="Helical" evidence="1">
    <location>
        <begin position="147"/>
        <end position="165"/>
    </location>
</feature>
<dbReference type="PANTHER" id="PTHR37692:SF1">
    <property type="entry name" value="DUF420 DOMAIN-CONTAINING PROTEIN"/>
    <property type="match status" value="1"/>
</dbReference>
<dbReference type="EMBL" id="CP048620">
    <property type="protein sequence ID" value="QPJ66455.1"/>
    <property type="molecule type" value="Genomic_DNA"/>
</dbReference>
<dbReference type="AlphaFoldDB" id="A0A7T0G4G1"/>
<dbReference type="PANTHER" id="PTHR37692">
    <property type="entry name" value="HYPOTHETICAL MEMBRANE SPANNING PROTEIN"/>
    <property type="match status" value="1"/>
</dbReference>
<gene>
    <name evidence="2" type="ORF">G3M78_14035</name>
</gene>
<evidence type="ECO:0000313" key="3">
    <source>
        <dbReference type="Proteomes" id="UP000594464"/>
    </source>
</evidence>
<keyword evidence="1" id="KW-0812">Transmembrane</keyword>
<proteinExistence type="predicted"/>